<dbReference type="AlphaFoldDB" id="A0AAU9LXG5"/>
<feature type="compositionally biased region" description="Basic and acidic residues" evidence="1">
    <location>
        <begin position="465"/>
        <end position="480"/>
    </location>
</feature>
<reference evidence="2 3" key="1">
    <citation type="submission" date="2022-01" db="EMBL/GenBank/DDBJ databases">
        <authorList>
            <person name="Xiong W."/>
            <person name="Schranz E."/>
        </authorList>
    </citation>
    <scope>NUCLEOTIDE SEQUENCE [LARGE SCALE GENOMIC DNA]</scope>
</reference>
<evidence type="ECO:0008006" key="4">
    <source>
        <dbReference type="Google" id="ProtNLM"/>
    </source>
</evidence>
<feature type="region of interest" description="Disordered" evidence="1">
    <location>
        <begin position="520"/>
        <end position="591"/>
    </location>
</feature>
<evidence type="ECO:0000313" key="2">
    <source>
        <dbReference type="EMBL" id="CAH1413383.1"/>
    </source>
</evidence>
<feature type="compositionally biased region" description="Basic and acidic residues" evidence="1">
    <location>
        <begin position="525"/>
        <end position="547"/>
    </location>
</feature>
<gene>
    <name evidence="2" type="ORF">LVIROSA_LOCUS1346</name>
</gene>
<comment type="caution">
    <text evidence="2">The sequence shown here is derived from an EMBL/GenBank/DDBJ whole genome shotgun (WGS) entry which is preliminary data.</text>
</comment>
<feature type="region of interest" description="Disordered" evidence="1">
    <location>
        <begin position="325"/>
        <end position="345"/>
    </location>
</feature>
<accession>A0AAU9LXG5</accession>
<sequence>MSSGENINEVASSLIEMKDKDFKRNYVRKKFKNQKNIECGISVVISEDFQSRPGSSKKPKRETKVLKKDKQAAVIKEFPSLKNRCSPGSLLGVIQGLSREQKDCVRAMGFGSLLGMKMIDVPLKIVYYVLDHFNFESLKVEFDNCEVSVDSKSVQEMLGLPSGGSLLSNMDYISENNEESCMFEWKKQYENIDKLRLKQLKNELVQTSAADDNFRINFLVLFINTFCESTSMGKYNLNPSYLIRRDTDLSSIDWCDYIVDCLLLYVDTFKFDHLQVTRKRPTIFYWSSEKITFLEDILQESGGFGCGHVNEAYVEEEFQEFEYNEEESGGDEVESDGEEDLCDEDEEDFDVNKVSDVEVYESKISCMYQKIKDLKKDLVVKIDEGVLKFPQSQNLKNWKLLFPIEDLSTESFDFNYVSQKYKEPILTPGFVQVNDEDYGNDFLNDDENVEDYDQGKCSGGQGDGSDPHEGNIGKNHVEGKGDDDEDDEQGNGSGCTNGCLNQKLVEDDVNLNLTCIDDGTVNLGEDDHKNKDGENVEDCSNKNKDSNETQSLKNDIIPSFSLGFSQDSEGSKKSSQSQISSERMTKKKIKDRVILGKPSAGPECVIPNVDVIDASPVSFAPPLGTLEGPSKPVSGKPKDINEEATSVVDIKGKRQMKDIVLLMETYVIGFRANYESLFKKTHLHVSVLDSWSRILNHQEKFRDVVNSPLRLFMNSDTTLSFEYTHLNETAKYKVFKDSFSRSVSGDRDLKVFFPVLRHKHIYLIVMNLKKRAFEVIDNGADDADFDDKYGAVFKPLICSKDLLCSMEIIFLSNGGRVLGVSYNLYENLARNMKNKNLGKWGT</sequence>
<organism evidence="2 3">
    <name type="scientific">Lactuca virosa</name>
    <dbReference type="NCBI Taxonomy" id="75947"/>
    <lineage>
        <taxon>Eukaryota</taxon>
        <taxon>Viridiplantae</taxon>
        <taxon>Streptophyta</taxon>
        <taxon>Embryophyta</taxon>
        <taxon>Tracheophyta</taxon>
        <taxon>Spermatophyta</taxon>
        <taxon>Magnoliopsida</taxon>
        <taxon>eudicotyledons</taxon>
        <taxon>Gunneridae</taxon>
        <taxon>Pentapetalae</taxon>
        <taxon>asterids</taxon>
        <taxon>campanulids</taxon>
        <taxon>Asterales</taxon>
        <taxon>Asteraceae</taxon>
        <taxon>Cichorioideae</taxon>
        <taxon>Cichorieae</taxon>
        <taxon>Lactucinae</taxon>
        <taxon>Lactuca</taxon>
    </lineage>
</organism>
<dbReference type="PANTHER" id="PTHR34835:SF90">
    <property type="entry name" value="AMINOTRANSFERASE-LIKE PLANT MOBILE DOMAIN-CONTAINING PROTEIN"/>
    <property type="match status" value="1"/>
</dbReference>
<dbReference type="EMBL" id="CAKMRJ010000001">
    <property type="protein sequence ID" value="CAH1413383.1"/>
    <property type="molecule type" value="Genomic_DNA"/>
</dbReference>
<evidence type="ECO:0000313" key="3">
    <source>
        <dbReference type="Proteomes" id="UP001157418"/>
    </source>
</evidence>
<name>A0AAU9LXG5_9ASTR</name>
<evidence type="ECO:0000256" key="1">
    <source>
        <dbReference type="SAM" id="MobiDB-lite"/>
    </source>
</evidence>
<protein>
    <recommendedName>
        <fullName evidence="4">Ubiquitin-like protease family profile domain-containing protein</fullName>
    </recommendedName>
</protein>
<dbReference type="Proteomes" id="UP001157418">
    <property type="component" value="Unassembled WGS sequence"/>
</dbReference>
<keyword evidence="3" id="KW-1185">Reference proteome</keyword>
<feature type="compositionally biased region" description="Acidic residues" evidence="1">
    <location>
        <begin position="437"/>
        <end position="452"/>
    </location>
</feature>
<feature type="compositionally biased region" description="Low complexity" evidence="1">
    <location>
        <begin position="565"/>
        <end position="582"/>
    </location>
</feature>
<dbReference type="PANTHER" id="PTHR34835">
    <property type="entry name" value="OS07G0283600 PROTEIN-RELATED"/>
    <property type="match status" value="1"/>
</dbReference>
<feature type="region of interest" description="Disordered" evidence="1">
    <location>
        <begin position="437"/>
        <end position="493"/>
    </location>
</feature>
<proteinExistence type="predicted"/>
<dbReference type="Gene3D" id="3.40.395.10">
    <property type="entry name" value="Adenoviral Proteinase, Chain A"/>
    <property type="match status" value="1"/>
</dbReference>